<dbReference type="AlphaFoldDB" id="A0A5C6QMU0"/>
<evidence type="ECO:0000313" key="2">
    <source>
        <dbReference type="EMBL" id="TWX61021.1"/>
    </source>
</evidence>
<dbReference type="Pfam" id="PF11306">
    <property type="entry name" value="DUF3108"/>
    <property type="match status" value="1"/>
</dbReference>
<dbReference type="Proteomes" id="UP000321525">
    <property type="component" value="Unassembled WGS sequence"/>
</dbReference>
<sequence length="252" mass="29353">MFLYSHFLRSTYTRTYILSCLVMASCYAQSTEAPTIANNTTLAEYTAHYTVYRKGDKYGTAERTLSKTTDTQYKLTFKTEASKYFYVINTEESSEFLYDEQQIKPIKYISKDERTFKKTKNQTIEFDYANSLVLGNDIAEKWSLPLNANILDPLLVIEKLSHDLQHKTQLLEYLVYDDNSVKSYIFEYSGIEKIKTPMGLVDTVKVSRVKTNSSRKTHFWLSVEHNFIPFRVEQEKEGKEVATLELKKLIIP</sequence>
<evidence type="ECO:0000256" key="1">
    <source>
        <dbReference type="SAM" id="SignalP"/>
    </source>
</evidence>
<dbReference type="EMBL" id="VOLR01000007">
    <property type="protein sequence ID" value="TWX61021.1"/>
    <property type="molecule type" value="Genomic_DNA"/>
</dbReference>
<dbReference type="RefSeq" id="WP_146798927.1">
    <property type="nucleotide sequence ID" value="NZ_VOLQ01000005.1"/>
</dbReference>
<organism evidence="3 5">
    <name type="scientific">Colwellia hornerae</name>
    <dbReference type="NCBI Taxonomy" id="89402"/>
    <lineage>
        <taxon>Bacteria</taxon>
        <taxon>Pseudomonadati</taxon>
        <taxon>Pseudomonadota</taxon>
        <taxon>Gammaproteobacteria</taxon>
        <taxon>Alteromonadales</taxon>
        <taxon>Colwelliaceae</taxon>
        <taxon>Colwellia</taxon>
    </lineage>
</organism>
<proteinExistence type="predicted"/>
<reference evidence="3 5" key="1">
    <citation type="submission" date="2019-07" db="EMBL/GenBank/DDBJ databases">
        <title>Genomes of sea-ice associated Colwellia species.</title>
        <authorList>
            <person name="Bowman J.P."/>
        </authorList>
    </citation>
    <scope>NUCLEOTIDE SEQUENCE [LARGE SCALE GENOMIC DNA]</scope>
    <source>
        <strain evidence="2 4">ACAM 607</strain>
        <strain evidence="3 5">IC036</strain>
    </source>
</reference>
<evidence type="ECO:0000313" key="4">
    <source>
        <dbReference type="Proteomes" id="UP000321525"/>
    </source>
</evidence>
<dbReference type="InterPro" id="IPR021457">
    <property type="entry name" value="DUF3108"/>
</dbReference>
<dbReference type="EMBL" id="VOLQ01000005">
    <property type="protein sequence ID" value="TWX70274.1"/>
    <property type="molecule type" value="Genomic_DNA"/>
</dbReference>
<keyword evidence="4" id="KW-1185">Reference proteome</keyword>
<evidence type="ECO:0000313" key="3">
    <source>
        <dbReference type="EMBL" id="TWX70274.1"/>
    </source>
</evidence>
<dbReference type="Proteomes" id="UP000321917">
    <property type="component" value="Unassembled WGS sequence"/>
</dbReference>
<accession>A0A5C6QMU0</accession>
<keyword evidence="1" id="KW-0732">Signal</keyword>
<evidence type="ECO:0000313" key="5">
    <source>
        <dbReference type="Proteomes" id="UP000321917"/>
    </source>
</evidence>
<dbReference type="OrthoDB" id="6007799at2"/>
<protein>
    <submittedName>
        <fullName evidence="3">DUF3108 domain-containing protein</fullName>
    </submittedName>
</protein>
<gene>
    <name evidence="2" type="ORF">ESZ26_06410</name>
    <name evidence="3" type="ORF">ESZ27_03900</name>
</gene>
<feature type="signal peptide" evidence="1">
    <location>
        <begin position="1"/>
        <end position="28"/>
    </location>
</feature>
<name>A0A5C6QMU0_9GAMM</name>
<comment type="caution">
    <text evidence="3">The sequence shown here is derived from an EMBL/GenBank/DDBJ whole genome shotgun (WGS) entry which is preliminary data.</text>
</comment>
<feature type="chain" id="PRO_5022955267" evidence="1">
    <location>
        <begin position="29"/>
        <end position="252"/>
    </location>
</feature>